<evidence type="ECO:0000313" key="2">
    <source>
        <dbReference type="EMBL" id="TKR25455.1"/>
    </source>
</evidence>
<dbReference type="InterPro" id="IPR002509">
    <property type="entry name" value="NODB_dom"/>
</dbReference>
<dbReference type="Pfam" id="PF11959">
    <property type="entry name" value="DUF3473"/>
    <property type="match status" value="1"/>
</dbReference>
<dbReference type="GO" id="GO:0005975">
    <property type="term" value="P:carbohydrate metabolic process"/>
    <property type="evidence" value="ECO:0007669"/>
    <property type="project" value="InterPro"/>
</dbReference>
<dbReference type="OrthoDB" id="10436at2157"/>
<dbReference type="InterPro" id="IPR022560">
    <property type="entry name" value="DUF3473"/>
</dbReference>
<dbReference type="Gene3D" id="3.20.20.370">
    <property type="entry name" value="Glycoside hydrolase/deacetylase"/>
    <property type="match status" value="1"/>
</dbReference>
<dbReference type="InterPro" id="IPR011330">
    <property type="entry name" value="Glyco_hydro/deAcase_b/a-brl"/>
</dbReference>
<dbReference type="AlphaFoldDB" id="A0A4U5JAA1"/>
<comment type="caution">
    <text evidence="2">The sequence shown here is derived from an EMBL/GenBank/DDBJ whole genome shotgun (WGS) entry which is preliminary data.</text>
</comment>
<dbReference type="GO" id="GO:0016810">
    <property type="term" value="F:hydrolase activity, acting on carbon-nitrogen (but not peptide) bonds"/>
    <property type="evidence" value="ECO:0007669"/>
    <property type="project" value="InterPro"/>
</dbReference>
<proteinExistence type="predicted"/>
<evidence type="ECO:0000259" key="1">
    <source>
        <dbReference type="PROSITE" id="PS51677"/>
    </source>
</evidence>
<organism evidence="2 3">
    <name type="scientific">Natronomonas salsuginis</name>
    <dbReference type="NCBI Taxonomy" id="2217661"/>
    <lineage>
        <taxon>Archaea</taxon>
        <taxon>Methanobacteriati</taxon>
        <taxon>Methanobacteriota</taxon>
        <taxon>Stenosarchaea group</taxon>
        <taxon>Halobacteria</taxon>
        <taxon>Halobacteriales</taxon>
        <taxon>Natronomonadaceae</taxon>
        <taxon>Natronomonas</taxon>
    </lineage>
</organism>
<dbReference type="EMBL" id="QKNX01000003">
    <property type="protein sequence ID" value="TKR25455.1"/>
    <property type="molecule type" value="Genomic_DNA"/>
</dbReference>
<protein>
    <submittedName>
        <fullName evidence="2">DUF3473 domain-containing protein</fullName>
    </submittedName>
</protein>
<dbReference type="Proteomes" id="UP000308037">
    <property type="component" value="Unassembled WGS sequence"/>
</dbReference>
<feature type="domain" description="NodB homology" evidence="1">
    <location>
        <begin position="33"/>
        <end position="301"/>
    </location>
</feature>
<dbReference type="CDD" id="cd10941">
    <property type="entry name" value="CE4_PuuE_HpPgdA_like_2"/>
    <property type="match status" value="1"/>
</dbReference>
<gene>
    <name evidence="2" type="ORF">DM868_08500</name>
</gene>
<evidence type="ECO:0000313" key="3">
    <source>
        <dbReference type="Proteomes" id="UP000308037"/>
    </source>
</evidence>
<keyword evidence="3" id="KW-1185">Reference proteome</keyword>
<dbReference type="InterPro" id="IPR045235">
    <property type="entry name" value="PuuE_HpPgdA-like"/>
</dbReference>
<accession>A0A4U5JAA1</accession>
<dbReference type="PANTHER" id="PTHR47561:SF1">
    <property type="entry name" value="POLYSACCHARIDE DEACETYLASE FAMILY PROTEIN (AFU_ORTHOLOGUE AFUA_6G05030)"/>
    <property type="match status" value="1"/>
</dbReference>
<dbReference type="PANTHER" id="PTHR47561">
    <property type="entry name" value="POLYSACCHARIDE DEACETYLASE FAMILY PROTEIN (AFU_ORTHOLOGUE AFUA_6G05030)"/>
    <property type="match status" value="1"/>
</dbReference>
<dbReference type="Pfam" id="PF01522">
    <property type="entry name" value="Polysacc_deac_1"/>
    <property type="match status" value="1"/>
</dbReference>
<dbReference type="PROSITE" id="PS51677">
    <property type="entry name" value="NODB"/>
    <property type="match status" value="1"/>
</dbReference>
<name>A0A4U5JAA1_9EURY</name>
<reference evidence="2 3" key="1">
    <citation type="submission" date="2019-04" db="EMBL/GenBank/DDBJ databases">
        <title>Natronomonas sp. F20-122 a newhaloarchaeon isolated from a saline saltern of Isla Bacuta, Huelva, Spain.</title>
        <authorList>
            <person name="Duran-Viseras A."/>
            <person name="Sanchez-Porro C."/>
            <person name="Ventosa A."/>
        </authorList>
    </citation>
    <scope>NUCLEOTIDE SEQUENCE [LARGE SCALE GENOMIC DNA]</scope>
    <source>
        <strain evidence="2 3">F20-122</strain>
    </source>
</reference>
<dbReference type="SUPFAM" id="SSF88713">
    <property type="entry name" value="Glycoside hydrolase/deacetylase"/>
    <property type="match status" value="1"/>
</dbReference>
<sequence>MTDGRLAVSVDVEDWYHVPAVTGSSFSEFENVHEFFAYWDEEYDYLTEPTHRTLEILDELGVRATFFVVADVVDNYPGLVETIADHGHEIGCHGLHHECVINPDTKEPRFTPEEYREILRTAKAKLEDASGQEVVGFRAPGAYIGGWVIDVLDDVGFEYDSSVARNSLYNKTDQDLDAVGTTPYTPKENALDPGGDRDIIELPWPYWDTPFGKIPAGGGPLIRLFGRRIVQRGIEQSLARGDSVFYFHPIDIARADFPNVGNMTRRPAYWLFKGERTEKRVRTLLSSMGDNVLTDCQTICK</sequence>